<evidence type="ECO:0000313" key="2">
    <source>
        <dbReference type="EMBL" id="CAL1294557.1"/>
    </source>
</evidence>
<comment type="caution">
    <text evidence="2">The sequence shown here is derived from an EMBL/GenBank/DDBJ whole genome shotgun (WGS) entry which is preliminary data.</text>
</comment>
<dbReference type="AlphaFoldDB" id="A0AAV2BF59"/>
<gene>
    <name evidence="2" type="ORF">LARSCL_LOCUS18774</name>
</gene>
<protein>
    <submittedName>
        <fullName evidence="2">Uncharacterized protein</fullName>
    </submittedName>
</protein>
<keyword evidence="3" id="KW-1185">Reference proteome</keyword>
<feature type="chain" id="PRO_5043415940" evidence="1">
    <location>
        <begin position="21"/>
        <end position="187"/>
    </location>
</feature>
<dbReference type="EMBL" id="CAXIEN010000349">
    <property type="protein sequence ID" value="CAL1294557.1"/>
    <property type="molecule type" value="Genomic_DNA"/>
</dbReference>
<name>A0AAV2BF59_9ARAC</name>
<sequence length="187" mass="20451">MAVLNTIWCTLLALLGLNICRDFPSSEEANTDICLDLKVTNGYVVCDRVGSQVFCNIVCDGKQQGDFVCTKGKGWAPKLPKCAKPNKGGDICRGLKVTNGTAKCHPVKSKMHCDVKCNGKHYGDFSCTKGKGWVPKLPKCAKPMEGSTLEEAYPEKPCSETCENLCRLSDLRSRCVGPNQSKCECYE</sequence>
<feature type="signal peptide" evidence="1">
    <location>
        <begin position="1"/>
        <end position="20"/>
    </location>
</feature>
<reference evidence="2 3" key="1">
    <citation type="submission" date="2024-04" db="EMBL/GenBank/DDBJ databases">
        <authorList>
            <person name="Rising A."/>
            <person name="Reimegard J."/>
            <person name="Sonavane S."/>
            <person name="Akerstrom W."/>
            <person name="Nylinder S."/>
            <person name="Hedman E."/>
            <person name="Kallberg Y."/>
        </authorList>
    </citation>
    <scope>NUCLEOTIDE SEQUENCE [LARGE SCALE GENOMIC DNA]</scope>
</reference>
<dbReference type="Proteomes" id="UP001497382">
    <property type="component" value="Unassembled WGS sequence"/>
</dbReference>
<evidence type="ECO:0000313" key="3">
    <source>
        <dbReference type="Proteomes" id="UP001497382"/>
    </source>
</evidence>
<keyword evidence="1" id="KW-0732">Signal</keyword>
<organism evidence="2 3">
    <name type="scientific">Larinioides sclopetarius</name>
    <dbReference type="NCBI Taxonomy" id="280406"/>
    <lineage>
        <taxon>Eukaryota</taxon>
        <taxon>Metazoa</taxon>
        <taxon>Ecdysozoa</taxon>
        <taxon>Arthropoda</taxon>
        <taxon>Chelicerata</taxon>
        <taxon>Arachnida</taxon>
        <taxon>Araneae</taxon>
        <taxon>Araneomorphae</taxon>
        <taxon>Entelegynae</taxon>
        <taxon>Araneoidea</taxon>
        <taxon>Araneidae</taxon>
        <taxon>Larinioides</taxon>
    </lineage>
</organism>
<accession>A0AAV2BF59</accession>
<evidence type="ECO:0000256" key="1">
    <source>
        <dbReference type="SAM" id="SignalP"/>
    </source>
</evidence>
<proteinExistence type="predicted"/>